<name>A0A7W8EQ76_9HYPH</name>
<dbReference type="PANTHER" id="PTHR23427">
    <property type="entry name" value="SURFEIT LOCUS PROTEIN"/>
    <property type="match status" value="1"/>
</dbReference>
<dbReference type="InterPro" id="IPR045214">
    <property type="entry name" value="Surf1/Surf4"/>
</dbReference>
<dbReference type="RefSeq" id="WP_151159441.1">
    <property type="nucleotide sequence ID" value="NZ_JACHIL010000003.1"/>
</dbReference>
<keyword evidence="3 6" id="KW-0812">Transmembrane</keyword>
<protein>
    <recommendedName>
        <fullName evidence="6">SURF1-like protein</fullName>
    </recommendedName>
</protein>
<organism evidence="7 8">
    <name type="scientific">Pseudochrobactrum saccharolyticum</name>
    <dbReference type="NCBI Taxonomy" id="354352"/>
    <lineage>
        <taxon>Bacteria</taxon>
        <taxon>Pseudomonadati</taxon>
        <taxon>Pseudomonadota</taxon>
        <taxon>Alphaproteobacteria</taxon>
        <taxon>Hyphomicrobiales</taxon>
        <taxon>Brucellaceae</taxon>
        <taxon>Pseudochrobactrum</taxon>
    </lineage>
</organism>
<evidence type="ECO:0000313" key="8">
    <source>
        <dbReference type="Proteomes" id="UP000531231"/>
    </source>
</evidence>
<accession>A0A7W8EQ76</accession>
<evidence type="ECO:0000313" key="7">
    <source>
        <dbReference type="EMBL" id="MBB5091348.1"/>
    </source>
</evidence>
<feature type="transmembrane region" description="Helical" evidence="6">
    <location>
        <begin position="16"/>
        <end position="36"/>
    </location>
</feature>
<keyword evidence="4 6" id="KW-1133">Transmembrane helix</keyword>
<comment type="subcellular location">
    <subcellularLocation>
        <location evidence="6">Cell membrane</location>
        <topology evidence="6">Multi-pass membrane protein</topology>
    </subcellularLocation>
    <subcellularLocation>
        <location evidence="1">Membrane</location>
    </subcellularLocation>
</comment>
<feature type="transmembrane region" description="Helical" evidence="6">
    <location>
        <begin position="219"/>
        <end position="242"/>
    </location>
</feature>
<evidence type="ECO:0000256" key="5">
    <source>
        <dbReference type="ARBA" id="ARBA00023136"/>
    </source>
</evidence>
<keyword evidence="5 6" id="KW-0472">Membrane</keyword>
<evidence type="ECO:0000256" key="1">
    <source>
        <dbReference type="ARBA" id="ARBA00004370"/>
    </source>
</evidence>
<sequence>MAENQTHSSGSKRTKIVLISLIAGLLITGLSALGLWQVKRLSWKHDLIARVEQNINANPVSAPDINAWQNADKKAYEYRAVTLSGHYLNNKEIAVGALTERGSGYWIVTPFLRDNGETVFINRGYVASARRDPLNRTSGQIEGETTVTGLLRLTEPKGFFLRQNEPEKNIWYARDIEAFAKHADVKNVPDYFIDANGAQNRADRPEGGLTVVKFADNHLVYALTWFSLALMVLGMAVFLIRYEGKPKSEDDD</sequence>
<dbReference type="CDD" id="cd06662">
    <property type="entry name" value="SURF1"/>
    <property type="match status" value="1"/>
</dbReference>
<keyword evidence="6" id="KW-1003">Cell membrane</keyword>
<keyword evidence="8" id="KW-1185">Reference proteome</keyword>
<proteinExistence type="inferred from homology"/>
<dbReference type="Pfam" id="PF02104">
    <property type="entry name" value="SURF1"/>
    <property type="match status" value="1"/>
</dbReference>
<comment type="similarity">
    <text evidence="2 6">Belongs to the SURF1 family.</text>
</comment>
<evidence type="ECO:0000256" key="3">
    <source>
        <dbReference type="ARBA" id="ARBA00022692"/>
    </source>
</evidence>
<dbReference type="AlphaFoldDB" id="A0A7W8EQ76"/>
<comment type="caution">
    <text evidence="7">The sequence shown here is derived from an EMBL/GenBank/DDBJ whole genome shotgun (WGS) entry which is preliminary data.</text>
</comment>
<reference evidence="7 8" key="1">
    <citation type="submission" date="2020-08" db="EMBL/GenBank/DDBJ databases">
        <title>Genomic Encyclopedia of Type Strains, Phase IV (KMG-IV): sequencing the most valuable type-strain genomes for metagenomic binning, comparative biology and taxonomic classification.</title>
        <authorList>
            <person name="Goeker M."/>
        </authorList>
    </citation>
    <scope>NUCLEOTIDE SEQUENCE [LARGE SCALE GENOMIC DNA]</scope>
    <source>
        <strain evidence="7 8">DSM 25620</strain>
    </source>
</reference>
<evidence type="ECO:0000256" key="2">
    <source>
        <dbReference type="ARBA" id="ARBA00007165"/>
    </source>
</evidence>
<evidence type="ECO:0000256" key="6">
    <source>
        <dbReference type="RuleBase" id="RU363076"/>
    </source>
</evidence>
<dbReference type="PROSITE" id="PS50895">
    <property type="entry name" value="SURF1"/>
    <property type="match status" value="1"/>
</dbReference>
<gene>
    <name evidence="7" type="ORF">HNQ68_001889</name>
</gene>
<evidence type="ECO:0000256" key="4">
    <source>
        <dbReference type="ARBA" id="ARBA00022989"/>
    </source>
</evidence>
<dbReference type="InterPro" id="IPR002994">
    <property type="entry name" value="Surf1/Shy1"/>
</dbReference>
<dbReference type="GO" id="GO:0005886">
    <property type="term" value="C:plasma membrane"/>
    <property type="evidence" value="ECO:0007669"/>
    <property type="project" value="UniProtKB-SubCell"/>
</dbReference>
<dbReference type="Proteomes" id="UP000531231">
    <property type="component" value="Unassembled WGS sequence"/>
</dbReference>
<dbReference type="EMBL" id="JACHIL010000003">
    <property type="protein sequence ID" value="MBB5091348.1"/>
    <property type="molecule type" value="Genomic_DNA"/>
</dbReference>
<dbReference type="PANTHER" id="PTHR23427:SF2">
    <property type="entry name" value="SURFEIT LOCUS PROTEIN 1"/>
    <property type="match status" value="1"/>
</dbReference>